<evidence type="ECO:0000313" key="2">
    <source>
        <dbReference type="EMBL" id="RKR87434.1"/>
    </source>
</evidence>
<evidence type="ECO:0000256" key="1">
    <source>
        <dbReference type="SAM" id="MobiDB-lite"/>
    </source>
</evidence>
<dbReference type="OrthoDB" id="3697028at2"/>
<evidence type="ECO:0000313" key="3">
    <source>
        <dbReference type="Proteomes" id="UP000277671"/>
    </source>
</evidence>
<feature type="region of interest" description="Disordered" evidence="1">
    <location>
        <begin position="159"/>
        <end position="178"/>
    </location>
</feature>
<gene>
    <name evidence="2" type="ORF">BDK92_1710</name>
</gene>
<reference evidence="2 3" key="1">
    <citation type="submission" date="2018-10" db="EMBL/GenBank/DDBJ databases">
        <title>Sequencing the genomes of 1000 actinobacteria strains.</title>
        <authorList>
            <person name="Klenk H.-P."/>
        </authorList>
    </citation>
    <scope>NUCLEOTIDE SEQUENCE [LARGE SCALE GENOMIC DNA]</scope>
    <source>
        <strain evidence="2 3">DSM 45175</strain>
    </source>
</reference>
<keyword evidence="3" id="KW-1185">Reference proteome</keyword>
<protein>
    <submittedName>
        <fullName evidence="2">Uncharacterized protein</fullName>
    </submittedName>
</protein>
<dbReference type="RefSeq" id="WP_147456939.1">
    <property type="nucleotide sequence ID" value="NZ_RBKT01000001.1"/>
</dbReference>
<proteinExistence type="predicted"/>
<dbReference type="EMBL" id="RBKT01000001">
    <property type="protein sequence ID" value="RKR87434.1"/>
    <property type="molecule type" value="Genomic_DNA"/>
</dbReference>
<name>A0A495JGC6_9ACTN</name>
<organism evidence="2 3">
    <name type="scientific">Micromonospora pisi</name>
    <dbReference type="NCBI Taxonomy" id="589240"/>
    <lineage>
        <taxon>Bacteria</taxon>
        <taxon>Bacillati</taxon>
        <taxon>Actinomycetota</taxon>
        <taxon>Actinomycetes</taxon>
        <taxon>Micromonosporales</taxon>
        <taxon>Micromonosporaceae</taxon>
        <taxon>Micromonospora</taxon>
    </lineage>
</organism>
<sequence length="178" mass="19396">MGPVARREDEPGENAPQLIRDLVRNVVAEMAPDELVLVDALRRLDDDTVLRRLTRARRTREPLGFGLSETAVLVAALVWIALDEVVRRSVGAGMTRAHSSFGGWLRSRLGRAAPPRSTPALTSEQLRAVRDRVRELAVTTGLTPEEATLLADRVVARLALTTEDDPPPSGPVDPAGER</sequence>
<comment type="caution">
    <text evidence="2">The sequence shown here is derived from an EMBL/GenBank/DDBJ whole genome shotgun (WGS) entry which is preliminary data.</text>
</comment>
<dbReference type="Proteomes" id="UP000277671">
    <property type="component" value="Unassembled WGS sequence"/>
</dbReference>
<accession>A0A495JGC6</accession>
<dbReference type="AlphaFoldDB" id="A0A495JGC6"/>